<keyword evidence="4" id="KW-1134">Transmembrane beta strand</keyword>
<evidence type="ECO:0000313" key="11">
    <source>
        <dbReference type="Proteomes" id="UP000199031"/>
    </source>
</evidence>
<sequence>MSLLKSTLLLGLIFISVKSISQQPAAHTFSVKDCIEYAMKNNVQVKNALLDIQVQKQDNRVTTAQALPSVNGSAGFTDNLKIPTQLLPGEFFGQPAGTYIPVQFGTQYSAMGSVTLQQTLFDGQVFVGLKARKTSIDYREKSLAVTQDMIKQNIYKIYYQLVVSKTQIQQIDANINRSKDLLRVNTALQKNGFGEQIEVDRTSVQLANFQTRKLSIESTIKNGYYGLKFLMGMPEKDSLVLTDSLSEDQLKQGLLNEGIYSYENRSDYQVLQSTVKLQEFNLKRYKLAFLPTVSLTGNYLRQGQGTEFNIFGKGQWFSSAYAALNLSVPLFNGFSKDANIKKAKFQLEQAQNQLEDLKNSIDNSTMQAVNTFHSAISTLDDQKRNVELAERVYQQSQKKYESGLGSLLDITNAQSDLSIAQSNYISAMYDAVIAKIDYLYATGQLQ</sequence>
<keyword evidence="7" id="KW-0998">Cell outer membrane</keyword>
<feature type="chain" id="PRO_5011595889" evidence="9">
    <location>
        <begin position="22"/>
        <end position="446"/>
    </location>
</feature>
<accession>A0A1I5WER2</accession>
<feature type="coiled-coil region" evidence="8">
    <location>
        <begin position="340"/>
        <end position="399"/>
    </location>
</feature>
<dbReference type="STRING" id="1465490.SAMN05444277_106137"/>
<keyword evidence="9" id="KW-0732">Signal</keyword>
<dbReference type="Gene3D" id="1.20.1600.10">
    <property type="entry name" value="Outer membrane efflux proteins (OEP)"/>
    <property type="match status" value="1"/>
</dbReference>
<evidence type="ECO:0000256" key="9">
    <source>
        <dbReference type="SAM" id="SignalP"/>
    </source>
</evidence>
<keyword evidence="8" id="KW-0175">Coiled coil</keyword>
<dbReference type="GO" id="GO:0009279">
    <property type="term" value="C:cell outer membrane"/>
    <property type="evidence" value="ECO:0007669"/>
    <property type="project" value="UniProtKB-SubCell"/>
</dbReference>
<gene>
    <name evidence="10" type="ORF">SAMN05444277_106137</name>
</gene>
<dbReference type="InterPro" id="IPR051906">
    <property type="entry name" value="TolC-like"/>
</dbReference>
<evidence type="ECO:0000256" key="4">
    <source>
        <dbReference type="ARBA" id="ARBA00022452"/>
    </source>
</evidence>
<evidence type="ECO:0000256" key="2">
    <source>
        <dbReference type="ARBA" id="ARBA00007613"/>
    </source>
</evidence>
<evidence type="ECO:0000256" key="6">
    <source>
        <dbReference type="ARBA" id="ARBA00023136"/>
    </source>
</evidence>
<organism evidence="10 11">
    <name type="scientific">Parafilimonas terrae</name>
    <dbReference type="NCBI Taxonomy" id="1465490"/>
    <lineage>
        <taxon>Bacteria</taxon>
        <taxon>Pseudomonadati</taxon>
        <taxon>Bacteroidota</taxon>
        <taxon>Chitinophagia</taxon>
        <taxon>Chitinophagales</taxon>
        <taxon>Chitinophagaceae</taxon>
        <taxon>Parafilimonas</taxon>
    </lineage>
</organism>
<dbReference type="RefSeq" id="WP_090658461.1">
    <property type="nucleotide sequence ID" value="NZ_FOXQ01000006.1"/>
</dbReference>
<dbReference type="GO" id="GO:1990281">
    <property type="term" value="C:efflux pump complex"/>
    <property type="evidence" value="ECO:0007669"/>
    <property type="project" value="TreeGrafter"/>
</dbReference>
<name>A0A1I5WER2_9BACT</name>
<keyword evidence="5" id="KW-0812">Transmembrane</keyword>
<keyword evidence="3" id="KW-0813">Transport</keyword>
<evidence type="ECO:0000256" key="7">
    <source>
        <dbReference type="ARBA" id="ARBA00023237"/>
    </source>
</evidence>
<dbReference type="SUPFAM" id="SSF56954">
    <property type="entry name" value="Outer membrane efflux proteins (OEP)"/>
    <property type="match status" value="1"/>
</dbReference>
<keyword evidence="6" id="KW-0472">Membrane</keyword>
<dbReference type="InterPro" id="IPR003423">
    <property type="entry name" value="OMP_efflux"/>
</dbReference>
<keyword evidence="11" id="KW-1185">Reference proteome</keyword>
<dbReference type="PANTHER" id="PTHR30026">
    <property type="entry name" value="OUTER MEMBRANE PROTEIN TOLC"/>
    <property type="match status" value="1"/>
</dbReference>
<evidence type="ECO:0000256" key="3">
    <source>
        <dbReference type="ARBA" id="ARBA00022448"/>
    </source>
</evidence>
<evidence type="ECO:0000256" key="5">
    <source>
        <dbReference type="ARBA" id="ARBA00022692"/>
    </source>
</evidence>
<comment type="subcellular location">
    <subcellularLocation>
        <location evidence="1">Cell outer membrane</location>
    </subcellularLocation>
</comment>
<dbReference type="PANTHER" id="PTHR30026:SF20">
    <property type="entry name" value="OUTER MEMBRANE PROTEIN TOLC"/>
    <property type="match status" value="1"/>
</dbReference>
<reference evidence="10 11" key="1">
    <citation type="submission" date="2016-10" db="EMBL/GenBank/DDBJ databases">
        <authorList>
            <person name="de Groot N.N."/>
        </authorList>
    </citation>
    <scope>NUCLEOTIDE SEQUENCE [LARGE SCALE GENOMIC DNA]</scope>
    <source>
        <strain evidence="10 11">DSM 28286</strain>
    </source>
</reference>
<dbReference type="AlphaFoldDB" id="A0A1I5WER2"/>
<comment type="similarity">
    <text evidence="2">Belongs to the outer membrane factor (OMF) (TC 1.B.17) family.</text>
</comment>
<dbReference type="Pfam" id="PF02321">
    <property type="entry name" value="OEP"/>
    <property type="match status" value="1"/>
</dbReference>
<protein>
    <submittedName>
        <fullName evidence="10">Outer membrane protein TolC</fullName>
    </submittedName>
</protein>
<feature type="signal peptide" evidence="9">
    <location>
        <begin position="1"/>
        <end position="21"/>
    </location>
</feature>
<evidence type="ECO:0000256" key="1">
    <source>
        <dbReference type="ARBA" id="ARBA00004442"/>
    </source>
</evidence>
<proteinExistence type="inferred from homology"/>
<dbReference type="OrthoDB" id="367883at2"/>
<evidence type="ECO:0000313" key="10">
    <source>
        <dbReference type="EMBL" id="SFQ18192.1"/>
    </source>
</evidence>
<evidence type="ECO:0000256" key="8">
    <source>
        <dbReference type="SAM" id="Coils"/>
    </source>
</evidence>
<dbReference type="GO" id="GO:0015288">
    <property type="term" value="F:porin activity"/>
    <property type="evidence" value="ECO:0007669"/>
    <property type="project" value="TreeGrafter"/>
</dbReference>
<dbReference type="EMBL" id="FOXQ01000006">
    <property type="protein sequence ID" value="SFQ18192.1"/>
    <property type="molecule type" value="Genomic_DNA"/>
</dbReference>
<dbReference type="Proteomes" id="UP000199031">
    <property type="component" value="Unassembled WGS sequence"/>
</dbReference>
<dbReference type="GO" id="GO:0015562">
    <property type="term" value="F:efflux transmembrane transporter activity"/>
    <property type="evidence" value="ECO:0007669"/>
    <property type="project" value="InterPro"/>
</dbReference>